<feature type="compositionally biased region" description="Polar residues" evidence="1">
    <location>
        <begin position="362"/>
        <end position="382"/>
    </location>
</feature>
<feature type="compositionally biased region" description="Basic and acidic residues" evidence="1">
    <location>
        <begin position="42"/>
        <end position="55"/>
    </location>
</feature>
<proteinExistence type="predicted"/>
<protein>
    <submittedName>
        <fullName evidence="3">Uncharacterized protein LOC100378134 isoform X1</fullName>
    </submittedName>
</protein>
<feature type="region of interest" description="Disordered" evidence="1">
    <location>
        <begin position="1"/>
        <end position="121"/>
    </location>
</feature>
<feature type="compositionally biased region" description="Acidic residues" evidence="1">
    <location>
        <begin position="1"/>
        <end position="11"/>
    </location>
</feature>
<accession>A0ABM0GW50</accession>
<gene>
    <name evidence="3" type="primary">LOC100378134</name>
</gene>
<keyword evidence="2" id="KW-1185">Reference proteome</keyword>
<evidence type="ECO:0000313" key="3">
    <source>
        <dbReference type="RefSeq" id="XP_002738639.1"/>
    </source>
</evidence>
<name>A0ABM0GW50_SACKO</name>
<reference evidence="3" key="1">
    <citation type="submission" date="2025-08" db="UniProtKB">
        <authorList>
            <consortium name="RefSeq"/>
        </authorList>
    </citation>
    <scope>IDENTIFICATION</scope>
    <source>
        <tissue evidence="3">Testes</tissue>
    </source>
</reference>
<dbReference type="Pfam" id="PF07004">
    <property type="entry name" value="SHIPPO-rpt"/>
    <property type="match status" value="2"/>
</dbReference>
<evidence type="ECO:0000256" key="1">
    <source>
        <dbReference type="SAM" id="MobiDB-lite"/>
    </source>
</evidence>
<feature type="region of interest" description="Disordered" evidence="1">
    <location>
        <begin position="358"/>
        <end position="394"/>
    </location>
</feature>
<dbReference type="RefSeq" id="XP_002738639.1">
    <property type="nucleotide sequence ID" value="XM_002738593.2"/>
</dbReference>
<sequence length="473" mass="53124">MADDEKNDETIQDNHAASEEKNQTESQNVDNEGNGDENDEHGDDKEAIEITDKQAELQTENVPAEHNNETEVAGNENINDNSKDIQEKENSTPVNEDEGTGDDTKTDSKPLLGKRRRTGEVEKLPTPINATENKRLPLTEENVSQLEDEDDVDRTRLEEYLQSHSLNDNVTPVNIKIKSLPRINMDDGAKREITNPLYAPPNMAHIKRLPANKNAKYKGDRISEGLPGRLPPAVMKMSTVVLSARKRAAINKGPSIYYEERNSRKLMTWDQCMNSRPPLQIDMEGPGPCTYSPNIKPLNETNSPEYSFGMKLHERSGGGYKAWSKEWFHSSNNFTHRLRFDHKWPTPATYNIKTLVGKRHQTQPSTPSFTIIGNRGSMSFGKQGSEKEPGPNIYNRDKADRLILHTAPSFTHRLRHGGTTLWPPSVGAPEVTPGPGAYNPKVTYTAYKNTQQAFTISGTRRLKRHDVGPHTTL</sequence>
<feature type="compositionally biased region" description="Basic and acidic residues" evidence="1">
    <location>
        <begin position="384"/>
        <end position="394"/>
    </location>
</feature>
<dbReference type="GeneID" id="100378134"/>
<evidence type="ECO:0000313" key="2">
    <source>
        <dbReference type="Proteomes" id="UP000694865"/>
    </source>
</evidence>
<feature type="compositionally biased region" description="Basic and acidic residues" evidence="1">
    <location>
        <begin position="81"/>
        <end position="90"/>
    </location>
</feature>
<dbReference type="InterPro" id="IPR010736">
    <property type="entry name" value="SHIPPO-rpt"/>
</dbReference>
<dbReference type="Proteomes" id="UP000694865">
    <property type="component" value="Unplaced"/>
</dbReference>
<organism evidence="2 3">
    <name type="scientific">Saccoglossus kowalevskii</name>
    <name type="common">Acorn worm</name>
    <dbReference type="NCBI Taxonomy" id="10224"/>
    <lineage>
        <taxon>Eukaryota</taxon>
        <taxon>Metazoa</taxon>
        <taxon>Hemichordata</taxon>
        <taxon>Enteropneusta</taxon>
        <taxon>Harrimaniidae</taxon>
        <taxon>Saccoglossus</taxon>
    </lineage>
</organism>